<keyword evidence="2" id="KW-1185">Reference proteome</keyword>
<protein>
    <submittedName>
        <fullName evidence="1">Uncharacterized protein</fullName>
    </submittedName>
</protein>
<dbReference type="Proteomes" id="UP001166402">
    <property type="component" value="Unassembled WGS sequence"/>
</dbReference>
<evidence type="ECO:0000313" key="1">
    <source>
        <dbReference type="EMBL" id="MBP2070745.1"/>
    </source>
</evidence>
<gene>
    <name evidence="1" type="ORF">J2Z80_000243</name>
</gene>
<sequence>MAKINFDKEIYEGWTVRDFINELEPQLDIIQSGRSFMRPIRTKEELKKWCKDNQPYYKKYVPDVVNYFAQKYNIK</sequence>
<proteinExistence type="predicted"/>
<reference evidence="1" key="1">
    <citation type="submission" date="2021-03" db="EMBL/GenBank/DDBJ databases">
        <title>Genomic Encyclopedia of Type Strains, Phase IV (KMG-IV): sequencing the most valuable type-strain genomes for metagenomic binning, comparative biology and taxonomic classification.</title>
        <authorList>
            <person name="Goeker M."/>
        </authorList>
    </citation>
    <scope>NUCLEOTIDE SEQUENCE</scope>
    <source>
        <strain evidence="1">DSM 101588</strain>
    </source>
</reference>
<name>A0ABS4NAU5_9THEO</name>
<evidence type="ECO:0000313" key="2">
    <source>
        <dbReference type="Proteomes" id="UP001166402"/>
    </source>
</evidence>
<dbReference type="RefSeq" id="WP_209452725.1">
    <property type="nucleotide sequence ID" value="NZ_JAGGLT010000002.1"/>
</dbReference>
<accession>A0ABS4NAU5</accession>
<comment type="caution">
    <text evidence="1">The sequence shown here is derived from an EMBL/GenBank/DDBJ whole genome shotgun (WGS) entry which is preliminary data.</text>
</comment>
<dbReference type="EMBL" id="JAGGLT010000002">
    <property type="protein sequence ID" value="MBP2070745.1"/>
    <property type="molecule type" value="Genomic_DNA"/>
</dbReference>
<organism evidence="1 2">
    <name type="scientific">Thermoanaerobacterium butyriciformans</name>
    <dbReference type="NCBI Taxonomy" id="1702242"/>
    <lineage>
        <taxon>Bacteria</taxon>
        <taxon>Bacillati</taxon>
        <taxon>Bacillota</taxon>
        <taxon>Clostridia</taxon>
        <taxon>Thermoanaerobacterales</taxon>
        <taxon>Thermoanaerobacteraceae</taxon>
        <taxon>Thermoanaerobacterium</taxon>
    </lineage>
</organism>